<protein>
    <submittedName>
        <fullName evidence="2">Uncharacterized protein</fullName>
    </submittedName>
</protein>
<evidence type="ECO:0000256" key="1">
    <source>
        <dbReference type="SAM" id="Phobius"/>
    </source>
</evidence>
<keyword evidence="1" id="KW-0812">Transmembrane</keyword>
<dbReference type="Proteomes" id="UP000071561">
    <property type="component" value="Chromosome"/>
</dbReference>
<evidence type="ECO:0000313" key="2">
    <source>
        <dbReference type="EMBL" id="AMP98980.1"/>
    </source>
</evidence>
<proteinExistence type="predicted"/>
<feature type="transmembrane region" description="Helical" evidence="1">
    <location>
        <begin position="6"/>
        <end position="26"/>
    </location>
</feature>
<organism evidence="2 3">
    <name type="scientific">Pedobacter cryoconitis</name>
    <dbReference type="NCBI Taxonomy" id="188932"/>
    <lineage>
        <taxon>Bacteria</taxon>
        <taxon>Pseudomonadati</taxon>
        <taxon>Bacteroidota</taxon>
        <taxon>Sphingobacteriia</taxon>
        <taxon>Sphingobacteriales</taxon>
        <taxon>Sphingobacteriaceae</taxon>
        <taxon>Pedobacter</taxon>
    </lineage>
</organism>
<gene>
    <name evidence="2" type="ORF">AY601_2079</name>
</gene>
<keyword evidence="3" id="KW-1185">Reference proteome</keyword>
<dbReference type="RefSeq" id="WP_068400214.1">
    <property type="nucleotide sequence ID" value="NZ_CP014504.1"/>
</dbReference>
<dbReference type="AlphaFoldDB" id="A0A127VCP0"/>
<keyword evidence="1" id="KW-0472">Membrane</keyword>
<dbReference type="OrthoDB" id="761145at2"/>
<reference evidence="2 3" key="1">
    <citation type="submission" date="2016-03" db="EMBL/GenBank/DDBJ databases">
        <title>Complete genome sequence of Pedobacter cryoconitis PAMC 27485.</title>
        <authorList>
            <person name="Lee J."/>
            <person name="Kim O.-S."/>
        </authorList>
    </citation>
    <scope>NUCLEOTIDE SEQUENCE [LARGE SCALE GENOMIC DNA]</scope>
    <source>
        <strain evidence="2 3">PAMC 27485</strain>
    </source>
</reference>
<evidence type="ECO:0000313" key="3">
    <source>
        <dbReference type="Proteomes" id="UP000071561"/>
    </source>
</evidence>
<name>A0A127VCP0_9SPHI</name>
<sequence length="101" mass="11493">MGGFLGYIIGAVILLPLLLIGYNYFFINKNNADKYIVDYMTDSKEINLDIPHYTHSIVPSDELYKDTIFTTSLATKNMGRDGSRQTSMHYCNLPLTSYVQN</sequence>
<accession>A0A127VCP0</accession>
<keyword evidence="1" id="KW-1133">Transmembrane helix</keyword>
<dbReference type="KEGG" id="pcm:AY601_2079"/>
<dbReference type="EMBL" id="CP014504">
    <property type="protein sequence ID" value="AMP98980.1"/>
    <property type="molecule type" value="Genomic_DNA"/>
</dbReference>